<evidence type="ECO:0000313" key="1">
    <source>
        <dbReference type="EMBL" id="ANU58404.1"/>
    </source>
</evidence>
<organism evidence="1 2">
    <name type="scientific">Bacteroides caecimuris</name>
    <dbReference type="NCBI Taxonomy" id="1796613"/>
    <lineage>
        <taxon>Bacteria</taxon>
        <taxon>Pseudomonadati</taxon>
        <taxon>Bacteroidota</taxon>
        <taxon>Bacteroidia</taxon>
        <taxon>Bacteroidales</taxon>
        <taxon>Bacteroidaceae</taxon>
        <taxon>Bacteroides</taxon>
    </lineage>
</organism>
<dbReference type="EMBL" id="CP015401">
    <property type="protein sequence ID" value="ANU58404.1"/>
    <property type="molecule type" value="Genomic_DNA"/>
</dbReference>
<dbReference type="KEGG" id="bcae:A4V03_13170"/>
<keyword evidence="2" id="KW-1185">Reference proteome</keyword>
<dbReference type="RefSeq" id="WP_065539268.1">
    <property type="nucleotide sequence ID" value="NZ_CP015401.2"/>
</dbReference>
<dbReference type="InterPro" id="IPR010106">
    <property type="entry name" value="RpnA"/>
</dbReference>
<proteinExistence type="predicted"/>
<dbReference type="NCBIfam" id="TIGR01784">
    <property type="entry name" value="T_den_put_tspse"/>
    <property type="match status" value="1"/>
</dbReference>
<dbReference type="OrthoDB" id="9803508at2"/>
<dbReference type="Proteomes" id="UP000092631">
    <property type="component" value="Chromosome"/>
</dbReference>
<accession>A0A1C7H1G4</accession>
<dbReference type="PANTHER" id="PTHR41317:SF1">
    <property type="entry name" value="PD-(D_E)XK NUCLEASE FAMILY TRANSPOSASE"/>
    <property type="match status" value="1"/>
</dbReference>
<dbReference type="GeneID" id="82188093"/>
<gene>
    <name evidence="1" type="ORF">A4V03_13170</name>
</gene>
<evidence type="ECO:0008006" key="3">
    <source>
        <dbReference type="Google" id="ProtNLM"/>
    </source>
</evidence>
<dbReference type="Pfam" id="PF12784">
    <property type="entry name" value="PDDEXK_2"/>
    <property type="match status" value="1"/>
</dbReference>
<name>A0A1C7H1G4_9BACE</name>
<protein>
    <recommendedName>
        <fullName evidence="3">Rpn family recombination-promoting nuclease/putative transposase</fullName>
    </recommendedName>
</protein>
<dbReference type="AlphaFoldDB" id="A0A1C7H1G4"/>
<dbReference type="PANTHER" id="PTHR41317">
    <property type="entry name" value="PD-(D_E)XK NUCLEASE FAMILY TRANSPOSASE"/>
    <property type="match status" value="1"/>
</dbReference>
<evidence type="ECO:0000313" key="2">
    <source>
        <dbReference type="Proteomes" id="UP000092631"/>
    </source>
</evidence>
<reference evidence="2" key="1">
    <citation type="submission" date="2016-04" db="EMBL/GenBank/DDBJ databases">
        <title>Complete Genome Sequences of Twelve Strains of a Stable Defined Moderately Diverse Mouse Microbiota 2 (sDMDMm2).</title>
        <authorList>
            <person name="Uchimura Y."/>
            <person name="Wyss M."/>
            <person name="Brugiroux S."/>
            <person name="Limenitakis J.P."/>
            <person name="Stecher B."/>
            <person name="McCoy K.D."/>
            <person name="Macpherson A.J."/>
        </authorList>
    </citation>
    <scope>NUCLEOTIDE SEQUENCE [LARGE SCALE GENOMIC DNA]</scope>
    <source>
        <strain evidence="2">I48</strain>
    </source>
</reference>
<sequence length="302" mass="35122">MAKYINPFTDVGFKKIFGQEVSKDLLIDFLNDLLVDEKSITDITFLDKEVLPEYMGDRGVIYDIYCTTENGEQFIVEMQNRQQVNFRERALYYLSHAVSRQGEKGADWRFSLKAVYGVFFMNFRLEDMPHKLRTDIVLSDRDTHEQFSDKLRFIFIELPSFTKEEEECVTDFERWIYVLKNMETLNRMPFKARKSVFEKLEKIVDIASLSKEERMKYDESIKVYRDSLVTMEFAEQKGRAEGLAEGMAKGLEKGMEKGLAKGKAEGKAEERRIIAGQLKRMGMSFDAIREVTGLSDSEIDAL</sequence>